<evidence type="ECO:0000313" key="1">
    <source>
        <dbReference type="EMBL" id="CAH0718926.1"/>
    </source>
</evidence>
<feature type="non-terminal residue" evidence="1">
    <location>
        <position position="76"/>
    </location>
</feature>
<gene>
    <name evidence="1" type="ORF">BINO364_LOCUS5332</name>
</gene>
<sequence length="76" mass="8783">MSESCFNILLQKLGNKLVKKDTRWRKAISPRERLAICLRYLTTGDSLKTISFSYRLGHSIFHSYGNMQDNKGNSDE</sequence>
<dbReference type="EMBL" id="OV170233">
    <property type="protein sequence ID" value="CAH0718926.1"/>
    <property type="molecule type" value="Genomic_DNA"/>
</dbReference>
<name>A0A8J9UEK4_9NEOP</name>
<proteinExistence type="predicted"/>
<protein>
    <submittedName>
        <fullName evidence="1">Uncharacterized protein</fullName>
    </submittedName>
</protein>
<accession>A0A8J9UEK4</accession>
<dbReference type="AlphaFoldDB" id="A0A8J9UEK4"/>
<dbReference type="Proteomes" id="UP000838878">
    <property type="component" value="Chromosome 13"/>
</dbReference>
<organism evidence="1 2">
    <name type="scientific">Brenthis ino</name>
    <name type="common">lesser marbled fritillary</name>
    <dbReference type="NCBI Taxonomy" id="405034"/>
    <lineage>
        <taxon>Eukaryota</taxon>
        <taxon>Metazoa</taxon>
        <taxon>Ecdysozoa</taxon>
        <taxon>Arthropoda</taxon>
        <taxon>Hexapoda</taxon>
        <taxon>Insecta</taxon>
        <taxon>Pterygota</taxon>
        <taxon>Neoptera</taxon>
        <taxon>Endopterygota</taxon>
        <taxon>Lepidoptera</taxon>
        <taxon>Glossata</taxon>
        <taxon>Ditrysia</taxon>
        <taxon>Papilionoidea</taxon>
        <taxon>Nymphalidae</taxon>
        <taxon>Heliconiinae</taxon>
        <taxon>Argynnini</taxon>
        <taxon>Brenthis</taxon>
    </lineage>
</organism>
<keyword evidence="2" id="KW-1185">Reference proteome</keyword>
<reference evidence="1" key="1">
    <citation type="submission" date="2021-12" db="EMBL/GenBank/DDBJ databases">
        <authorList>
            <person name="Martin H S."/>
        </authorList>
    </citation>
    <scope>NUCLEOTIDE SEQUENCE</scope>
</reference>
<dbReference type="OrthoDB" id="2668416at2759"/>
<evidence type="ECO:0000313" key="2">
    <source>
        <dbReference type="Proteomes" id="UP000838878"/>
    </source>
</evidence>